<accession>A0A2D2D021</accession>
<dbReference type="EMBL" id="CP023737">
    <property type="protein sequence ID" value="ATQ68363.1"/>
    <property type="molecule type" value="Genomic_DNA"/>
</dbReference>
<protein>
    <submittedName>
        <fullName evidence="1">Transglutaminase</fullName>
    </submittedName>
</protein>
<dbReference type="RefSeq" id="WP_003614655.1">
    <property type="nucleotide sequence ID" value="NZ_ADVE02000001.1"/>
</dbReference>
<dbReference type="PANTHER" id="PTHR39327:SF1">
    <property type="entry name" value="BLR5470 PROTEIN"/>
    <property type="match status" value="1"/>
</dbReference>
<organism evidence="1 2">
    <name type="scientific">Methylosinus trichosporium (strain ATCC 35070 / NCIMB 11131 / UNIQEM 75 / OB3b)</name>
    <dbReference type="NCBI Taxonomy" id="595536"/>
    <lineage>
        <taxon>Bacteria</taxon>
        <taxon>Pseudomonadati</taxon>
        <taxon>Pseudomonadota</taxon>
        <taxon>Alphaproteobacteria</taxon>
        <taxon>Hyphomicrobiales</taxon>
        <taxon>Methylocystaceae</taxon>
        <taxon>Methylosinus</taxon>
    </lineage>
</organism>
<dbReference type="KEGG" id="mtw:CQW49_11080"/>
<dbReference type="Gene3D" id="3.10.620.30">
    <property type="match status" value="1"/>
</dbReference>
<dbReference type="STRING" id="595536.GCA_000178815_02949"/>
<dbReference type="InterPro" id="IPR010319">
    <property type="entry name" value="Transglutaminase-like_Cys_pept"/>
</dbReference>
<evidence type="ECO:0000313" key="2">
    <source>
        <dbReference type="Proteomes" id="UP000230709"/>
    </source>
</evidence>
<dbReference type="Pfam" id="PF06035">
    <property type="entry name" value="Peptidase_C93"/>
    <property type="match status" value="1"/>
</dbReference>
<dbReference type="Proteomes" id="UP000230709">
    <property type="component" value="Chromosome"/>
</dbReference>
<gene>
    <name evidence="1" type="ORF">CQW49_11080</name>
</gene>
<keyword evidence="2" id="KW-1185">Reference proteome</keyword>
<dbReference type="AlphaFoldDB" id="A0A2D2D021"/>
<dbReference type="PANTHER" id="PTHR39327">
    <property type="match status" value="1"/>
</dbReference>
<evidence type="ECO:0000313" key="1">
    <source>
        <dbReference type="EMBL" id="ATQ68363.1"/>
    </source>
</evidence>
<name>A0A2D2D021_METT3</name>
<reference evidence="2" key="1">
    <citation type="submission" date="2017-10" db="EMBL/GenBank/DDBJ databases">
        <title>Completed PacBio SMRT sequence of Methylosinus trichosporium OB3b reveals presence of a third large plasmid.</title>
        <authorList>
            <person name="Charles T.C."/>
            <person name="Lynch M.D.J."/>
            <person name="Heil J.R."/>
            <person name="Cheng J."/>
        </authorList>
    </citation>
    <scope>NUCLEOTIDE SEQUENCE [LARGE SCALE GENOMIC DNA]</scope>
    <source>
        <strain evidence="2">OB3b</strain>
    </source>
</reference>
<proteinExistence type="predicted"/>
<sequence length="206" mass="22742">MSGIGTKTVAALALYSVIYIAPAERARASEQIVYAALGPETSIPFGWLDFCRRYPGECVGSAAAPRDIDLTAKTYKEIQSVNLFVNHSIQPVSDMDHWGVVDQWDYPTDGKGDCEDFALAKRRLLIARGYPRQALLMTVVKEANGDGHAVLTVRTNRGELVLDNMSDAVRPWTLTPYRFVKRQSQLDPNVWVALEGGGPAPIYVSR</sequence>